<name>A0A926F5H3_9BACT</name>
<dbReference type="PANTHER" id="PTHR37817">
    <property type="entry name" value="N-ACETYLTRANSFERASE EIS"/>
    <property type="match status" value="1"/>
</dbReference>
<keyword evidence="3" id="KW-1185">Reference proteome</keyword>
<proteinExistence type="predicted"/>
<evidence type="ECO:0000313" key="2">
    <source>
        <dbReference type="EMBL" id="MBC8592285.1"/>
    </source>
</evidence>
<dbReference type="RefSeq" id="WP_262433500.1">
    <property type="nucleotide sequence ID" value="NZ_JACRTF010000001.1"/>
</dbReference>
<gene>
    <name evidence="2" type="ORF">H8744_03325</name>
</gene>
<dbReference type="InterPro" id="IPR036527">
    <property type="entry name" value="SCP2_sterol-bd_dom_sf"/>
</dbReference>
<dbReference type="InterPro" id="IPR016181">
    <property type="entry name" value="Acyl_CoA_acyltransferase"/>
</dbReference>
<dbReference type="PROSITE" id="PS51186">
    <property type="entry name" value="GNAT"/>
    <property type="match status" value="1"/>
</dbReference>
<dbReference type="EMBL" id="JACRTF010000001">
    <property type="protein sequence ID" value="MBC8592285.1"/>
    <property type="molecule type" value="Genomic_DNA"/>
</dbReference>
<dbReference type="Gene3D" id="3.30.1050.10">
    <property type="entry name" value="SCP2 sterol-binding domain"/>
    <property type="match status" value="1"/>
</dbReference>
<evidence type="ECO:0000313" key="3">
    <source>
        <dbReference type="Proteomes" id="UP000651085"/>
    </source>
</evidence>
<dbReference type="SUPFAM" id="SSF55729">
    <property type="entry name" value="Acyl-CoA N-acyltransferases (Nat)"/>
    <property type="match status" value="1"/>
</dbReference>
<comment type="caution">
    <text evidence="2">The sequence shown here is derived from an EMBL/GenBank/DDBJ whole genome shotgun (WGS) entry which is preliminary data.</text>
</comment>
<dbReference type="GO" id="GO:0034069">
    <property type="term" value="F:aminoglycoside N-acetyltransferase activity"/>
    <property type="evidence" value="ECO:0007669"/>
    <property type="project" value="TreeGrafter"/>
</dbReference>
<dbReference type="PANTHER" id="PTHR37817:SF1">
    <property type="entry name" value="N-ACETYLTRANSFERASE EIS"/>
    <property type="match status" value="1"/>
</dbReference>
<dbReference type="GO" id="GO:0030649">
    <property type="term" value="P:aminoglycoside antibiotic catabolic process"/>
    <property type="evidence" value="ECO:0007669"/>
    <property type="project" value="TreeGrafter"/>
</dbReference>
<feature type="domain" description="N-acetyltransferase" evidence="1">
    <location>
        <begin position="1"/>
        <end position="161"/>
    </location>
</feature>
<sequence length="337" mass="38170">MIKDKVKTLWELCFDDSQAFIDLYFRLRYKDEITMTIQDGEEVVSALQMIPYPMTFCDKEIRTSYISGACTHPDHRGNGAMRELLSQAFERMTNEGVMLSTLIPAEPWLFDYYARLGYVPVFRHSLQQVSDAGTTDEEVVIRKVSDYDPEAYRYLNHKMHERPCCIQHTSDDFKVILADAAVSGGSVYIASVGNSIVGLAVTYLRESGLYINELFSDSPKVKAGLLHHIAFENTTQKGMFFITPPALGAEQSVLGMARIIDALGFLQLYAAYYPEKEMSIELTDKYLSVNNGYYYLNKGKCTHSKQRLSDSPLKLTISELGELLLAPMQPYMSLMLN</sequence>
<dbReference type="AlphaFoldDB" id="A0A926F5H3"/>
<dbReference type="Pfam" id="PF13527">
    <property type="entry name" value="Acetyltransf_9"/>
    <property type="match status" value="1"/>
</dbReference>
<organism evidence="2 3">
    <name type="scientific">Jilunia laotingensis</name>
    <dbReference type="NCBI Taxonomy" id="2763675"/>
    <lineage>
        <taxon>Bacteria</taxon>
        <taxon>Pseudomonadati</taxon>
        <taxon>Bacteroidota</taxon>
        <taxon>Bacteroidia</taxon>
        <taxon>Bacteroidales</taxon>
        <taxon>Bacteroidaceae</taxon>
        <taxon>Jilunia</taxon>
    </lineage>
</organism>
<dbReference type="InterPro" id="IPR000182">
    <property type="entry name" value="GNAT_dom"/>
</dbReference>
<dbReference type="Gene3D" id="3.40.630.30">
    <property type="match status" value="1"/>
</dbReference>
<reference evidence="2" key="1">
    <citation type="submission" date="2020-08" db="EMBL/GenBank/DDBJ databases">
        <title>Genome public.</title>
        <authorList>
            <person name="Liu C."/>
            <person name="Sun Q."/>
        </authorList>
    </citation>
    <scope>NUCLEOTIDE SEQUENCE</scope>
    <source>
        <strain evidence="2">N12</strain>
    </source>
</reference>
<dbReference type="CDD" id="cd04301">
    <property type="entry name" value="NAT_SF"/>
    <property type="match status" value="1"/>
</dbReference>
<dbReference type="Proteomes" id="UP000651085">
    <property type="component" value="Unassembled WGS sequence"/>
</dbReference>
<protein>
    <submittedName>
        <fullName evidence="2">GNAT family N-acetyltransferase</fullName>
    </submittedName>
</protein>
<dbReference type="SUPFAM" id="SSF55718">
    <property type="entry name" value="SCP-like"/>
    <property type="match status" value="1"/>
</dbReference>
<dbReference type="InterPro" id="IPR051554">
    <property type="entry name" value="Acetyltransferase_Eis"/>
</dbReference>
<evidence type="ECO:0000259" key="1">
    <source>
        <dbReference type="PROSITE" id="PS51186"/>
    </source>
</evidence>
<accession>A0A926F5H3</accession>